<evidence type="ECO:0000313" key="1">
    <source>
        <dbReference type="EMBL" id="CCD49605.1"/>
    </source>
</evidence>
<dbReference type="EMBL" id="FQ790320">
    <property type="protein sequence ID" value="CCD49605.1"/>
    <property type="molecule type" value="Genomic_DNA"/>
</dbReference>
<gene>
    <name evidence="1" type="ORF">BofuT4_uP097130.1</name>
</gene>
<evidence type="ECO:0000313" key="2">
    <source>
        <dbReference type="Proteomes" id="UP000008177"/>
    </source>
</evidence>
<name>G2YCV7_BOTF4</name>
<reference evidence="2" key="1">
    <citation type="journal article" date="2011" name="PLoS Genet.">
        <title>Genomic analysis of the necrotrophic fungal pathogens Sclerotinia sclerotiorum and Botrytis cinerea.</title>
        <authorList>
            <person name="Amselem J."/>
            <person name="Cuomo C.A."/>
            <person name="van Kan J.A."/>
            <person name="Viaud M."/>
            <person name="Benito E.P."/>
            <person name="Couloux A."/>
            <person name="Coutinho P.M."/>
            <person name="de Vries R.P."/>
            <person name="Dyer P.S."/>
            <person name="Fillinger S."/>
            <person name="Fournier E."/>
            <person name="Gout L."/>
            <person name="Hahn M."/>
            <person name="Kohn L."/>
            <person name="Lapalu N."/>
            <person name="Plummer K.M."/>
            <person name="Pradier J.M."/>
            <person name="Quevillon E."/>
            <person name="Sharon A."/>
            <person name="Simon A."/>
            <person name="ten Have A."/>
            <person name="Tudzynski B."/>
            <person name="Tudzynski P."/>
            <person name="Wincker P."/>
            <person name="Andrew M."/>
            <person name="Anthouard V."/>
            <person name="Beever R.E."/>
            <person name="Beffa R."/>
            <person name="Benoit I."/>
            <person name="Bouzid O."/>
            <person name="Brault B."/>
            <person name="Chen Z."/>
            <person name="Choquer M."/>
            <person name="Collemare J."/>
            <person name="Cotton P."/>
            <person name="Danchin E.G."/>
            <person name="Da Silva C."/>
            <person name="Gautier A."/>
            <person name="Giraud C."/>
            <person name="Giraud T."/>
            <person name="Gonzalez C."/>
            <person name="Grossetete S."/>
            <person name="Guldener U."/>
            <person name="Henrissat B."/>
            <person name="Howlett B.J."/>
            <person name="Kodira C."/>
            <person name="Kretschmer M."/>
            <person name="Lappartient A."/>
            <person name="Leroch M."/>
            <person name="Levis C."/>
            <person name="Mauceli E."/>
            <person name="Neuveglise C."/>
            <person name="Oeser B."/>
            <person name="Pearson M."/>
            <person name="Poulain J."/>
            <person name="Poussereau N."/>
            <person name="Quesneville H."/>
            <person name="Rascle C."/>
            <person name="Schumacher J."/>
            <person name="Segurens B."/>
            <person name="Sexton A."/>
            <person name="Silva E."/>
            <person name="Sirven C."/>
            <person name="Soanes D.M."/>
            <person name="Talbot N.J."/>
            <person name="Templeton M."/>
            <person name="Yandava C."/>
            <person name="Yarden O."/>
            <person name="Zeng Q."/>
            <person name="Rollins J.A."/>
            <person name="Lebrun M.H."/>
            <person name="Dickman M."/>
        </authorList>
    </citation>
    <scope>NUCLEOTIDE SEQUENCE [LARGE SCALE GENOMIC DNA]</scope>
    <source>
        <strain evidence="2">T4</strain>
    </source>
</reference>
<accession>G2YCV7</accession>
<dbReference type="HOGENOM" id="CLU_195441_0_0_1"/>
<sequence>MCYVLVERYSVCRCIYYTHAIDMCPAYGTPGHYVEERTLLVGYTCGLHSSSY</sequence>
<dbReference type="InParanoid" id="G2YCV7"/>
<protein>
    <submittedName>
        <fullName evidence="1">Uncharacterized protein</fullName>
    </submittedName>
</protein>
<dbReference type="AlphaFoldDB" id="G2YCV7"/>
<dbReference type="OrthoDB" id="5355526at2759"/>
<dbReference type="STRING" id="999810.G2YCV7"/>
<dbReference type="Proteomes" id="UP000008177">
    <property type="component" value="Unplaced contigs"/>
</dbReference>
<organism evidence="1 2">
    <name type="scientific">Botryotinia fuckeliana (strain T4)</name>
    <name type="common">Noble rot fungus</name>
    <name type="synonym">Botrytis cinerea</name>
    <dbReference type="NCBI Taxonomy" id="999810"/>
    <lineage>
        <taxon>Eukaryota</taxon>
        <taxon>Fungi</taxon>
        <taxon>Dikarya</taxon>
        <taxon>Ascomycota</taxon>
        <taxon>Pezizomycotina</taxon>
        <taxon>Leotiomycetes</taxon>
        <taxon>Helotiales</taxon>
        <taxon>Sclerotiniaceae</taxon>
        <taxon>Botrytis</taxon>
    </lineage>
</organism>
<proteinExistence type="predicted"/>